<dbReference type="NCBIfam" id="TIGR00707">
    <property type="entry name" value="argD"/>
    <property type="match status" value="1"/>
</dbReference>
<comment type="catalytic activity">
    <reaction evidence="5">
        <text>N(2)-acetyl-L-ornithine + 2-oxoglutarate = N-acetyl-L-glutamate 5-semialdehyde + L-glutamate</text>
        <dbReference type="Rhea" id="RHEA:18049"/>
        <dbReference type="ChEBI" id="CHEBI:16810"/>
        <dbReference type="ChEBI" id="CHEBI:29123"/>
        <dbReference type="ChEBI" id="CHEBI:29985"/>
        <dbReference type="ChEBI" id="CHEBI:57805"/>
        <dbReference type="EC" id="2.6.1.11"/>
    </reaction>
</comment>
<dbReference type="InterPro" id="IPR050103">
    <property type="entry name" value="Class-III_PLP-dep_AT"/>
</dbReference>
<dbReference type="InterPro" id="IPR049704">
    <property type="entry name" value="Aminotrans_3_PPA_site"/>
</dbReference>
<dbReference type="Gene3D" id="3.90.1150.10">
    <property type="entry name" value="Aspartate Aminotransferase, domain 1"/>
    <property type="match status" value="1"/>
</dbReference>
<feature type="modified residue" description="N6-(pyridoxal phosphate)lysine" evidence="5">
    <location>
        <position position="235"/>
    </location>
</feature>
<dbReference type="PROSITE" id="PS00600">
    <property type="entry name" value="AA_TRANSFER_CLASS_3"/>
    <property type="match status" value="1"/>
</dbReference>
<comment type="cofactor">
    <cofactor evidence="5">
        <name>pyridoxal 5'-phosphate</name>
        <dbReference type="ChEBI" id="CHEBI:597326"/>
    </cofactor>
    <text evidence="5">Binds 1 pyridoxal phosphate per subunit.</text>
</comment>
<comment type="subcellular location">
    <subcellularLocation>
        <location evidence="5">Cytoplasm</location>
    </subcellularLocation>
</comment>
<evidence type="ECO:0000256" key="4">
    <source>
        <dbReference type="ARBA" id="ARBA00022898"/>
    </source>
</evidence>
<dbReference type="NCBIfam" id="NF002325">
    <property type="entry name" value="PRK01278.1"/>
    <property type="match status" value="1"/>
</dbReference>
<sequence>MSYLFPNYQRKELELVKGDKNTLTDRSGKSYLDFTSGIGVMNLGYNDSELNQALADQANLLWHTPNLYENQLQEQTAMKLANKKEYLSYFCNSGAEANEAAIKLARKATGRTKIISFTNSFHGRTYGAMSATGQASIHAGFEPLVPDFVYLPYNELEPLLAEVDQKTAAVILELIQGEGGVIPADNQWIQDVQSLCHKYGALLIIDEIQTGIGRTGTLYAYENYQIKPDIFTLAKGLGNGIPVGAMLGKSSLAQAFGPGSHGSTFGGNKLGMRVAAKVIDRINQPEFLHEVQMKSEQLFLGLEQLAEKNAVIQTVRGKGLMIGIEFSDQAVRNQVMEQLEAEGLLTLKAGQTVLRLLPPLTITHEEIAQGLKMLEKVLSNLATQTSLTELAELK</sequence>
<keyword evidence="1 5" id="KW-0032">Aminotransferase</keyword>
<accession>A0ABS3GXU7</accession>
<feature type="binding site" evidence="5">
    <location>
        <begin position="94"/>
        <end position="95"/>
    </location>
    <ligand>
        <name>pyridoxal 5'-phosphate</name>
        <dbReference type="ChEBI" id="CHEBI:597326"/>
    </ligand>
</feature>
<dbReference type="SUPFAM" id="SSF53383">
    <property type="entry name" value="PLP-dependent transferases"/>
    <property type="match status" value="1"/>
</dbReference>
<comment type="subunit">
    <text evidence="5">Homodimer.</text>
</comment>
<dbReference type="Gene3D" id="3.40.640.10">
    <property type="entry name" value="Type I PLP-dependent aspartate aminotransferase-like (Major domain)"/>
    <property type="match status" value="1"/>
</dbReference>
<protein>
    <recommendedName>
        <fullName evidence="5">Acetylornithine aminotransferase</fullName>
        <shortName evidence="5">ACOAT</shortName>
        <ecNumber evidence="5">2.6.1.11</ecNumber>
    </recommendedName>
</protein>
<evidence type="ECO:0000256" key="5">
    <source>
        <dbReference type="HAMAP-Rule" id="MF_01107"/>
    </source>
</evidence>
<gene>
    <name evidence="5" type="primary">argD</name>
    <name evidence="6" type="ORF">JZO69_06910</name>
</gene>
<keyword evidence="3 5" id="KW-0808">Transferase</keyword>
<dbReference type="EC" id="2.6.1.11" evidence="5"/>
<dbReference type="RefSeq" id="WP_207112162.1">
    <property type="nucleotide sequence ID" value="NZ_JAFLWD010000015.1"/>
</dbReference>
<feature type="binding site" evidence="5">
    <location>
        <position position="121"/>
    </location>
    <ligand>
        <name>pyridoxal 5'-phosphate</name>
        <dbReference type="ChEBI" id="CHEBI:597326"/>
    </ligand>
</feature>
<keyword evidence="4 5" id="KW-0663">Pyridoxal phosphate</keyword>
<organism evidence="6 7">
    <name type="scientific">Candidatus Enterococcus ikei</name>
    <dbReference type="NCBI Taxonomy" id="2815326"/>
    <lineage>
        <taxon>Bacteria</taxon>
        <taxon>Bacillati</taxon>
        <taxon>Bacillota</taxon>
        <taxon>Bacilli</taxon>
        <taxon>Lactobacillales</taxon>
        <taxon>Enterococcaceae</taxon>
        <taxon>Enterococcus</taxon>
    </lineage>
</organism>
<feature type="binding site" evidence="5">
    <location>
        <position position="264"/>
    </location>
    <ligand>
        <name>pyridoxal 5'-phosphate</name>
        <dbReference type="ChEBI" id="CHEBI:597326"/>
    </ligand>
</feature>
<dbReference type="InterPro" id="IPR015424">
    <property type="entry name" value="PyrdxlP-dep_Trfase"/>
</dbReference>
<dbReference type="PIRSF" id="PIRSF000521">
    <property type="entry name" value="Transaminase_4ab_Lys_Orn"/>
    <property type="match status" value="1"/>
</dbReference>
<feature type="binding site" evidence="5">
    <location>
        <begin position="206"/>
        <end position="209"/>
    </location>
    <ligand>
        <name>pyridoxal 5'-phosphate</name>
        <dbReference type="ChEBI" id="CHEBI:597326"/>
    </ligand>
</feature>
<comment type="pathway">
    <text evidence="5">Amino-acid biosynthesis; L-arginine biosynthesis; N(2)-acetyl-L-ornithine from L-glutamate: step 4/4.</text>
</comment>
<keyword evidence="5" id="KW-0963">Cytoplasm</keyword>
<evidence type="ECO:0000256" key="3">
    <source>
        <dbReference type="ARBA" id="ARBA00022679"/>
    </source>
</evidence>
<keyword evidence="2 5" id="KW-0028">Amino-acid biosynthesis</keyword>
<dbReference type="Proteomes" id="UP000664632">
    <property type="component" value="Unassembled WGS sequence"/>
</dbReference>
<dbReference type="GO" id="GO:0003992">
    <property type="term" value="F:N2-acetyl-L-ornithine:2-oxoglutarate 5-aminotransferase activity"/>
    <property type="evidence" value="ECO:0007669"/>
    <property type="project" value="UniProtKB-EC"/>
</dbReference>
<dbReference type="Pfam" id="PF00202">
    <property type="entry name" value="Aminotran_3"/>
    <property type="match status" value="1"/>
</dbReference>
<comment type="similarity">
    <text evidence="5">Belongs to the class-III pyridoxal-phosphate-dependent aminotransferase family. ArgD subfamily.</text>
</comment>
<dbReference type="NCBIfam" id="NF002797">
    <property type="entry name" value="PRK02936.1"/>
    <property type="match status" value="1"/>
</dbReference>
<evidence type="ECO:0000256" key="2">
    <source>
        <dbReference type="ARBA" id="ARBA00022605"/>
    </source>
</evidence>
<evidence type="ECO:0000313" key="6">
    <source>
        <dbReference type="EMBL" id="MBO0440085.1"/>
    </source>
</evidence>
<dbReference type="HAMAP" id="MF_01107">
    <property type="entry name" value="ArgD_aminotrans_3"/>
    <property type="match status" value="1"/>
</dbReference>
<comment type="miscellaneous">
    <text evidence="5">May also have succinyldiaminopimelate aminotransferase activity, thus carrying out the corresponding step in lysine biosynthesis.</text>
</comment>
<dbReference type="InterPro" id="IPR005814">
    <property type="entry name" value="Aminotrans_3"/>
</dbReference>
<keyword evidence="5" id="KW-0055">Arginine biosynthesis</keyword>
<name>A0ABS3GXU7_9ENTE</name>
<evidence type="ECO:0000256" key="1">
    <source>
        <dbReference type="ARBA" id="ARBA00022576"/>
    </source>
</evidence>
<reference evidence="6 7" key="1">
    <citation type="submission" date="2021-03" db="EMBL/GenBank/DDBJ databases">
        <title>Enterococcal diversity collection.</title>
        <authorList>
            <person name="Gilmore M.S."/>
            <person name="Schwartzman J."/>
            <person name="Van Tyne D."/>
            <person name="Martin M."/>
            <person name="Earl A.M."/>
            <person name="Manson A.L."/>
            <person name="Straub T."/>
            <person name="Salamzade R."/>
            <person name="Saavedra J."/>
            <person name="Lebreton F."/>
            <person name="Prichula J."/>
            <person name="Schaufler K."/>
            <person name="Gaca A."/>
            <person name="Sgardioli B."/>
            <person name="Wagenaar J."/>
            <person name="Strong T."/>
        </authorList>
    </citation>
    <scope>NUCLEOTIDE SEQUENCE [LARGE SCALE GENOMIC DNA]</scope>
    <source>
        <strain evidence="6 7">DIV0869a</strain>
    </source>
</reference>
<dbReference type="PANTHER" id="PTHR11986:SF79">
    <property type="entry name" value="ACETYLORNITHINE AMINOTRANSFERASE, MITOCHONDRIAL"/>
    <property type="match status" value="1"/>
</dbReference>
<dbReference type="PANTHER" id="PTHR11986">
    <property type="entry name" value="AMINOTRANSFERASE CLASS III"/>
    <property type="match status" value="1"/>
</dbReference>
<evidence type="ECO:0000313" key="7">
    <source>
        <dbReference type="Proteomes" id="UP000664632"/>
    </source>
</evidence>
<dbReference type="EMBL" id="JAFLWD010000015">
    <property type="protein sequence ID" value="MBO0440085.1"/>
    <property type="molecule type" value="Genomic_DNA"/>
</dbReference>
<feature type="binding site" evidence="5">
    <location>
        <position position="263"/>
    </location>
    <ligand>
        <name>N(2)-acetyl-L-ornithine</name>
        <dbReference type="ChEBI" id="CHEBI:57805"/>
    </ligand>
</feature>
<keyword evidence="7" id="KW-1185">Reference proteome</keyword>
<dbReference type="InterPro" id="IPR004636">
    <property type="entry name" value="AcOrn/SuccOrn_fam"/>
</dbReference>
<proteinExistence type="inferred from homology"/>
<feature type="binding site" evidence="5">
    <location>
        <position position="124"/>
    </location>
    <ligand>
        <name>N(2)-acetyl-L-ornithine</name>
        <dbReference type="ChEBI" id="CHEBI:57805"/>
    </ligand>
</feature>
<dbReference type="CDD" id="cd00610">
    <property type="entry name" value="OAT_like"/>
    <property type="match status" value="1"/>
</dbReference>
<comment type="caution">
    <text evidence="6">The sequence shown here is derived from an EMBL/GenBank/DDBJ whole genome shotgun (WGS) entry which is preliminary data.</text>
</comment>
<dbReference type="InterPro" id="IPR015421">
    <property type="entry name" value="PyrdxlP-dep_Trfase_major"/>
</dbReference>
<dbReference type="InterPro" id="IPR015422">
    <property type="entry name" value="PyrdxlP-dep_Trfase_small"/>
</dbReference>